<feature type="transmembrane region" description="Helical" evidence="1">
    <location>
        <begin position="85"/>
        <end position="113"/>
    </location>
</feature>
<dbReference type="InterPro" id="IPR012340">
    <property type="entry name" value="NA-bd_OB-fold"/>
</dbReference>
<dbReference type="Gene3D" id="2.40.50.140">
    <property type="entry name" value="Nucleic acid-binding proteins"/>
    <property type="match status" value="1"/>
</dbReference>
<evidence type="ECO:0000256" key="1">
    <source>
        <dbReference type="SAM" id="Phobius"/>
    </source>
</evidence>
<evidence type="ECO:0000259" key="2">
    <source>
        <dbReference type="Pfam" id="PF25842"/>
    </source>
</evidence>
<evidence type="ECO:0000313" key="4">
    <source>
        <dbReference type="Proteomes" id="UP000032247"/>
    </source>
</evidence>
<dbReference type="Pfam" id="PF25842">
    <property type="entry name" value="NfeD_TM"/>
    <property type="match status" value="1"/>
</dbReference>
<reference evidence="3 4" key="1">
    <citation type="submission" date="2014-12" db="EMBL/GenBank/DDBJ databases">
        <title>Comparative genome analysis of Bacillus coagulans HM-08, Clostridium butyricum HM-68, Bacillus subtilis HM-66 and Bacillus licheniformis BL-09.</title>
        <authorList>
            <person name="Zhang H."/>
        </authorList>
    </citation>
    <scope>NUCLEOTIDE SEQUENCE [LARGE SCALE GENOMIC DNA]</scope>
    <source>
        <strain evidence="3 4">HM-66</strain>
    </source>
</reference>
<dbReference type="EMBL" id="JXBC01000001">
    <property type="protein sequence ID" value="KIU13534.1"/>
    <property type="molecule type" value="Genomic_DNA"/>
</dbReference>
<gene>
    <name evidence="3" type="ORF">SC09_Contig17orf00818</name>
</gene>
<sequence>MVTAAVHQCIDEERMRKLELFGVPIQTIYLYTLIIAGSLTLLFLFFGDVFAGLSEGIPFLNPTLVLSFFTCFSAGGYIGELVLPLSSLLIALLSCILSIMLVVLLHIFVLVPLSSAEESLAYREDDLRGRLGKVITAVPVDGFGEVVIEGIGGTISKSAVSFDNQQISYGTTVLVVDINNGVLSVTPHEPI</sequence>
<dbReference type="InterPro" id="IPR058653">
    <property type="entry name" value="NfeD2_TM"/>
</dbReference>
<accession>A0A0D1JLZ4</accession>
<feature type="transmembrane region" description="Helical" evidence="1">
    <location>
        <begin position="59"/>
        <end position="79"/>
    </location>
</feature>
<keyword evidence="1" id="KW-1133">Transmembrane helix</keyword>
<dbReference type="Proteomes" id="UP000032247">
    <property type="component" value="Unassembled WGS sequence"/>
</dbReference>
<keyword evidence="1" id="KW-0812">Transmembrane</keyword>
<organism evidence="3 4">
    <name type="scientific">Bacillus subtilis</name>
    <dbReference type="NCBI Taxonomy" id="1423"/>
    <lineage>
        <taxon>Bacteria</taxon>
        <taxon>Bacillati</taxon>
        <taxon>Bacillota</taxon>
        <taxon>Bacilli</taxon>
        <taxon>Bacillales</taxon>
        <taxon>Bacillaceae</taxon>
        <taxon>Bacillus</taxon>
    </lineage>
</organism>
<comment type="caution">
    <text evidence="3">The sequence shown here is derived from an EMBL/GenBank/DDBJ whole genome shotgun (WGS) entry which is preliminary data.</text>
</comment>
<proteinExistence type="predicted"/>
<protein>
    <recommendedName>
        <fullName evidence="2">Membrane protein NfeD2 N-terminal transmembrane domain-containing protein</fullName>
    </recommendedName>
</protein>
<dbReference type="AlphaFoldDB" id="A0A0D1JLZ4"/>
<feature type="transmembrane region" description="Helical" evidence="1">
    <location>
        <begin position="28"/>
        <end position="47"/>
    </location>
</feature>
<feature type="domain" description="Membrane protein NfeD2 N-terminal transmembrane" evidence="2">
    <location>
        <begin position="24"/>
        <end position="118"/>
    </location>
</feature>
<keyword evidence="1" id="KW-0472">Membrane</keyword>
<evidence type="ECO:0000313" key="3">
    <source>
        <dbReference type="EMBL" id="KIU13534.1"/>
    </source>
</evidence>
<dbReference type="PATRIC" id="fig|1423.173.peg.653"/>
<name>A0A0D1JLZ4_BACIU</name>
<dbReference type="STRING" id="483913.AN935_15540"/>